<dbReference type="InterPro" id="IPR031537">
    <property type="entry name" value="DUF5092"/>
</dbReference>
<dbReference type="OrthoDB" id="2189509at2759"/>
<organism evidence="1 2">
    <name type="scientific">Caulochytrium protostelioides</name>
    <dbReference type="NCBI Taxonomy" id="1555241"/>
    <lineage>
        <taxon>Eukaryota</taxon>
        <taxon>Fungi</taxon>
        <taxon>Fungi incertae sedis</taxon>
        <taxon>Chytridiomycota</taxon>
        <taxon>Chytridiomycota incertae sedis</taxon>
        <taxon>Chytridiomycetes</taxon>
        <taxon>Caulochytriales</taxon>
        <taxon>Caulochytriaceae</taxon>
        <taxon>Caulochytrium</taxon>
    </lineage>
</organism>
<dbReference type="EMBL" id="ML014285">
    <property type="protein sequence ID" value="RKO99439.1"/>
    <property type="molecule type" value="Genomic_DNA"/>
</dbReference>
<proteinExistence type="predicted"/>
<dbReference type="Proteomes" id="UP000274922">
    <property type="component" value="Unassembled WGS sequence"/>
</dbReference>
<evidence type="ECO:0000313" key="2">
    <source>
        <dbReference type="Proteomes" id="UP000274922"/>
    </source>
</evidence>
<dbReference type="STRING" id="1555241.A0A4P9X345"/>
<evidence type="ECO:0000313" key="1">
    <source>
        <dbReference type="EMBL" id="RKO99439.1"/>
    </source>
</evidence>
<keyword evidence="2" id="KW-1185">Reference proteome</keyword>
<name>A0A4P9X345_9FUNG</name>
<gene>
    <name evidence="1" type="ORF">CXG81DRAFT_1501</name>
</gene>
<feature type="non-terminal residue" evidence="1">
    <location>
        <position position="98"/>
    </location>
</feature>
<protein>
    <submittedName>
        <fullName evidence="1">Uncharacterized protein</fullName>
    </submittedName>
</protein>
<feature type="non-terminal residue" evidence="1">
    <location>
        <position position="1"/>
    </location>
</feature>
<dbReference type="Pfam" id="PF17010">
    <property type="entry name" value="DUF5092"/>
    <property type="match status" value="1"/>
</dbReference>
<dbReference type="AlphaFoldDB" id="A0A4P9X345"/>
<sequence>SDVLVDVIDASSEDPFTLESFQSLARLHALAGKDFLIARVVTLDPDDPSREYFSYYAAHHINKILFRTQPEQGLLHRMRAKNPLNNMTIVGDVNYYVV</sequence>
<accession>A0A4P9X345</accession>
<reference evidence="2" key="1">
    <citation type="journal article" date="2018" name="Nat. Microbiol.">
        <title>Leveraging single-cell genomics to expand the fungal tree of life.</title>
        <authorList>
            <person name="Ahrendt S.R."/>
            <person name="Quandt C.A."/>
            <person name="Ciobanu D."/>
            <person name="Clum A."/>
            <person name="Salamov A."/>
            <person name="Andreopoulos B."/>
            <person name="Cheng J.F."/>
            <person name="Woyke T."/>
            <person name="Pelin A."/>
            <person name="Henrissat B."/>
            <person name="Reynolds N.K."/>
            <person name="Benny G.L."/>
            <person name="Smith M.E."/>
            <person name="James T.Y."/>
            <person name="Grigoriev I.V."/>
        </authorList>
    </citation>
    <scope>NUCLEOTIDE SEQUENCE [LARGE SCALE GENOMIC DNA]</scope>
    <source>
        <strain evidence="2">ATCC 52028</strain>
    </source>
</reference>